<accession>A0A6J6C5Y7</accession>
<evidence type="ECO:0000313" key="1">
    <source>
        <dbReference type="EMBL" id="CAB4545698.1"/>
    </source>
</evidence>
<dbReference type="AlphaFoldDB" id="A0A6J6C5Y7"/>
<protein>
    <submittedName>
        <fullName evidence="1">Unannotated protein</fullName>
    </submittedName>
</protein>
<name>A0A6J6C5Y7_9ZZZZ</name>
<proteinExistence type="predicted"/>
<organism evidence="1">
    <name type="scientific">freshwater metagenome</name>
    <dbReference type="NCBI Taxonomy" id="449393"/>
    <lineage>
        <taxon>unclassified sequences</taxon>
        <taxon>metagenomes</taxon>
        <taxon>ecological metagenomes</taxon>
    </lineage>
</organism>
<sequence length="102" mass="10668">MQVAGGDLSDSFVLECTTSHRDWNITVRVATVTELPGTVVSPAGDCAVRYQRTRMIVAGSDVSDSFVGERTTSDSHRDIAAREVAGAELPVTVGSPAGDCAI</sequence>
<reference evidence="1" key="1">
    <citation type="submission" date="2020-05" db="EMBL/GenBank/DDBJ databases">
        <authorList>
            <person name="Chiriac C."/>
            <person name="Salcher M."/>
            <person name="Ghai R."/>
            <person name="Kavagutti S V."/>
        </authorList>
    </citation>
    <scope>NUCLEOTIDE SEQUENCE</scope>
</reference>
<dbReference type="EMBL" id="CAEZSL010000093">
    <property type="protein sequence ID" value="CAB4545698.1"/>
    <property type="molecule type" value="Genomic_DNA"/>
</dbReference>
<gene>
    <name evidence="1" type="ORF">UFOPK1421_00938</name>
</gene>